<reference evidence="4 5" key="1">
    <citation type="submission" date="2019-04" db="EMBL/GenBank/DDBJ databases">
        <title>Cohnella sp. nov. isolated from preserved vegetables.</title>
        <authorList>
            <person name="Lin S.-Y."/>
            <person name="Hung M.-H."/>
            <person name="Young C.-C."/>
        </authorList>
    </citation>
    <scope>NUCLEOTIDE SEQUENCE [LARGE SCALE GENOMIC DNA]</scope>
    <source>
        <strain evidence="4 5">CC-MHH1044</strain>
    </source>
</reference>
<proteinExistence type="predicted"/>
<comment type="caution">
    <text evidence="4">The sequence shown here is derived from an EMBL/GenBank/DDBJ whole genome shotgun (WGS) entry which is preliminary data.</text>
</comment>
<accession>A0A4S4BLX6</accession>
<keyword evidence="2" id="KW-0472">Membrane</keyword>
<dbReference type="Proteomes" id="UP000310636">
    <property type="component" value="Unassembled WGS sequence"/>
</dbReference>
<keyword evidence="2" id="KW-1133">Transmembrane helix</keyword>
<dbReference type="RefSeq" id="WP_136371853.1">
    <property type="nucleotide sequence ID" value="NZ_SSOB01000030.1"/>
</dbReference>
<dbReference type="Pfam" id="PF14257">
    <property type="entry name" value="DUF4349"/>
    <property type="match status" value="1"/>
</dbReference>
<feature type="compositionally biased region" description="Low complexity" evidence="1">
    <location>
        <begin position="367"/>
        <end position="380"/>
    </location>
</feature>
<feature type="compositionally biased region" description="Basic and acidic residues" evidence="1">
    <location>
        <begin position="392"/>
        <end position="402"/>
    </location>
</feature>
<dbReference type="PROSITE" id="PS51257">
    <property type="entry name" value="PROKAR_LIPOPROTEIN"/>
    <property type="match status" value="1"/>
</dbReference>
<name>A0A4S4BLX6_9BACL</name>
<evidence type="ECO:0000256" key="2">
    <source>
        <dbReference type="SAM" id="Phobius"/>
    </source>
</evidence>
<evidence type="ECO:0000313" key="4">
    <source>
        <dbReference type="EMBL" id="THF75603.1"/>
    </source>
</evidence>
<evidence type="ECO:0000259" key="3">
    <source>
        <dbReference type="Pfam" id="PF14257"/>
    </source>
</evidence>
<organism evidence="4 5">
    <name type="scientific">Cohnella fermenti</name>
    <dbReference type="NCBI Taxonomy" id="2565925"/>
    <lineage>
        <taxon>Bacteria</taxon>
        <taxon>Bacillati</taxon>
        <taxon>Bacillota</taxon>
        <taxon>Bacilli</taxon>
        <taxon>Bacillales</taxon>
        <taxon>Paenibacillaceae</taxon>
        <taxon>Cohnella</taxon>
    </lineage>
</organism>
<feature type="region of interest" description="Disordered" evidence="1">
    <location>
        <begin position="356"/>
        <end position="402"/>
    </location>
</feature>
<feature type="compositionally biased region" description="Low complexity" evidence="1">
    <location>
        <begin position="45"/>
        <end position="67"/>
    </location>
</feature>
<keyword evidence="5" id="KW-1185">Reference proteome</keyword>
<sequence length="402" mass="42109">MRRREVRLTGSKGLALVLALALLIGILAGCSGANDDADRGDSASAPMQEQAAPSEAPAAVAEGSSASTAVQFSEAMGDASSSSEDKSSMALQGSSSNSASSAVAPTVLPSGAGASIGTIADANAGYNRKMIYTANIVLKADSFTAAEEAVNNAIFQSGGYIVQFADTKSGSEIGSTYVIKVPSAGLSDFLALLENIPNDGFDRKMQGNDVSEEYVDLESRLSAKQAVEARLLAFMDKATKADDLVKFSSQLGGVQEEIEQIKGRMRYIDQNVAYSTVNLRLYQTIEREDAAADKKEEKALGAKLADTMRSSANVLGDIGEALLTFLAAVLPVLAVAIVIGGPIVWGVVRSRGSRRERAEQRRRLLNAGAAASGGPTASPAYPVVPEEDKGEDESKNDRRTDE</sequence>
<feature type="region of interest" description="Disordered" evidence="1">
    <location>
        <begin position="35"/>
        <end position="102"/>
    </location>
</feature>
<evidence type="ECO:0000256" key="1">
    <source>
        <dbReference type="SAM" id="MobiDB-lite"/>
    </source>
</evidence>
<dbReference type="OrthoDB" id="5381491at2"/>
<dbReference type="InterPro" id="IPR025645">
    <property type="entry name" value="DUF4349"/>
</dbReference>
<evidence type="ECO:0000313" key="5">
    <source>
        <dbReference type="Proteomes" id="UP000310636"/>
    </source>
</evidence>
<gene>
    <name evidence="4" type="ORF">E6C55_21335</name>
</gene>
<feature type="transmembrane region" description="Helical" evidence="2">
    <location>
        <begin position="321"/>
        <end position="348"/>
    </location>
</feature>
<dbReference type="EMBL" id="SSOB01000030">
    <property type="protein sequence ID" value="THF75603.1"/>
    <property type="molecule type" value="Genomic_DNA"/>
</dbReference>
<dbReference type="AlphaFoldDB" id="A0A4S4BLX6"/>
<feature type="compositionally biased region" description="Low complexity" evidence="1">
    <location>
        <begin position="88"/>
        <end position="102"/>
    </location>
</feature>
<feature type="domain" description="DUF4349" evidence="3">
    <location>
        <begin position="128"/>
        <end position="344"/>
    </location>
</feature>
<keyword evidence="2" id="KW-0812">Transmembrane</keyword>
<protein>
    <submittedName>
        <fullName evidence="4">DUF4349 domain-containing protein</fullName>
    </submittedName>
</protein>